<dbReference type="Proteomes" id="UP000239480">
    <property type="component" value="Unassembled WGS sequence"/>
</dbReference>
<dbReference type="InterPro" id="IPR008930">
    <property type="entry name" value="Terpenoid_cyclase/PrenylTrfase"/>
</dbReference>
<dbReference type="AlphaFoldDB" id="A0A2T0RTQ3"/>
<evidence type="ECO:0000313" key="2">
    <source>
        <dbReference type="Proteomes" id="UP000239480"/>
    </source>
</evidence>
<evidence type="ECO:0000313" key="1">
    <source>
        <dbReference type="EMBL" id="PRY24517.1"/>
    </source>
</evidence>
<dbReference type="RefSeq" id="WP_106204871.1">
    <property type="nucleotide sequence ID" value="NZ_PVTD01000003.1"/>
</dbReference>
<accession>A0A2T0RTQ3</accession>
<evidence type="ECO:0008006" key="3">
    <source>
        <dbReference type="Google" id="ProtNLM"/>
    </source>
</evidence>
<protein>
    <recommendedName>
        <fullName evidence="3">Prenyltransferase/squalene oxidase-like repeat protein</fullName>
    </recommendedName>
</protein>
<name>A0A2T0RTQ3_9RHOB</name>
<dbReference type="OrthoDB" id="3286086at2"/>
<gene>
    <name evidence="1" type="ORF">CLV78_103384</name>
</gene>
<dbReference type="SUPFAM" id="SSF48239">
    <property type="entry name" value="Terpenoid cyclases/Protein prenyltransferases"/>
    <property type="match status" value="1"/>
</dbReference>
<sequence>MPDLTKQCIEKAWSYLAQNPRQLDNALARHVVLEQPAEAVWAELEAYQNTDGGFAQGIEPDLRTPLTQGISTSVAFQYLRSSGAPSSLPMVQRAIAHLLETLDRKAWVWPAIDDGLDAAPHAPWWDATDLDRYIGFVFNPSTELAGYLFDHAALVPPEIRDGLAARILHSLKVDHPGPLEIYDLYPCIRLFHSPNLPAELRELLTRRLPGEISAISADNAHAMPFQVVPTPTSPGASAFSDRLAAMPSTLAATQDDSGAWRPFWNWDFVDATEWKQADQAWSAVLTANALIGLHHHRMLPG</sequence>
<comment type="caution">
    <text evidence="1">The sequence shown here is derived from an EMBL/GenBank/DDBJ whole genome shotgun (WGS) entry which is preliminary data.</text>
</comment>
<keyword evidence="2" id="KW-1185">Reference proteome</keyword>
<reference evidence="1 2" key="1">
    <citation type="submission" date="2018-03" db="EMBL/GenBank/DDBJ databases">
        <title>Genomic Encyclopedia of Archaeal and Bacterial Type Strains, Phase II (KMG-II): from individual species to whole genera.</title>
        <authorList>
            <person name="Goeker M."/>
        </authorList>
    </citation>
    <scope>NUCLEOTIDE SEQUENCE [LARGE SCALE GENOMIC DNA]</scope>
    <source>
        <strain evidence="1 2">DSM 29328</strain>
    </source>
</reference>
<proteinExistence type="predicted"/>
<organism evidence="1 2">
    <name type="scientific">Aliiruegeria haliotis</name>
    <dbReference type="NCBI Taxonomy" id="1280846"/>
    <lineage>
        <taxon>Bacteria</taxon>
        <taxon>Pseudomonadati</taxon>
        <taxon>Pseudomonadota</taxon>
        <taxon>Alphaproteobacteria</taxon>
        <taxon>Rhodobacterales</taxon>
        <taxon>Roseobacteraceae</taxon>
        <taxon>Aliiruegeria</taxon>
    </lineage>
</organism>
<dbReference type="EMBL" id="PVTD01000003">
    <property type="protein sequence ID" value="PRY24517.1"/>
    <property type="molecule type" value="Genomic_DNA"/>
</dbReference>